<keyword evidence="2" id="KW-1185">Reference proteome</keyword>
<name>A0AA38FBL8_TAXCH</name>
<organism evidence="1 2">
    <name type="scientific">Taxus chinensis</name>
    <name type="common">Chinese yew</name>
    <name type="synonym">Taxus wallichiana var. chinensis</name>
    <dbReference type="NCBI Taxonomy" id="29808"/>
    <lineage>
        <taxon>Eukaryota</taxon>
        <taxon>Viridiplantae</taxon>
        <taxon>Streptophyta</taxon>
        <taxon>Embryophyta</taxon>
        <taxon>Tracheophyta</taxon>
        <taxon>Spermatophyta</taxon>
        <taxon>Pinopsida</taxon>
        <taxon>Pinidae</taxon>
        <taxon>Conifers II</taxon>
        <taxon>Cupressales</taxon>
        <taxon>Taxaceae</taxon>
        <taxon>Taxus</taxon>
    </lineage>
</organism>
<evidence type="ECO:0000313" key="1">
    <source>
        <dbReference type="EMBL" id="KAH9296633.1"/>
    </source>
</evidence>
<dbReference type="EMBL" id="JAHRHJ020000011">
    <property type="protein sequence ID" value="KAH9296633.1"/>
    <property type="molecule type" value="Genomic_DNA"/>
</dbReference>
<sequence length="128" mass="14554">MKYTFLGVSPQSCLTSDLGNIGDTDLRQIDLPKFWERLKAPNKNPWMQAIFNSGLSLATSFPASVQCPEFVLAAAAHYDEDSMSIRDSDDKVVIHLDLNFFEDLFKLPDIQDYTTISPEIVVEHWDKK</sequence>
<gene>
    <name evidence="1" type="ORF">KI387_040221</name>
</gene>
<dbReference type="AlphaFoldDB" id="A0AA38FBL8"/>
<protein>
    <submittedName>
        <fullName evidence="1">Uncharacterized protein</fullName>
    </submittedName>
</protein>
<dbReference type="Proteomes" id="UP000824469">
    <property type="component" value="Unassembled WGS sequence"/>
</dbReference>
<accession>A0AA38FBL8</accession>
<reference evidence="1 2" key="1">
    <citation type="journal article" date="2021" name="Nat. Plants">
        <title>The Taxus genome provides insights into paclitaxel biosynthesis.</title>
        <authorList>
            <person name="Xiong X."/>
            <person name="Gou J."/>
            <person name="Liao Q."/>
            <person name="Li Y."/>
            <person name="Zhou Q."/>
            <person name="Bi G."/>
            <person name="Li C."/>
            <person name="Du R."/>
            <person name="Wang X."/>
            <person name="Sun T."/>
            <person name="Guo L."/>
            <person name="Liang H."/>
            <person name="Lu P."/>
            <person name="Wu Y."/>
            <person name="Zhang Z."/>
            <person name="Ro D.K."/>
            <person name="Shang Y."/>
            <person name="Huang S."/>
            <person name="Yan J."/>
        </authorList>
    </citation>
    <scope>NUCLEOTIDE SEQUENCE [LARGE SCALE GENOMIC DNA]</scope>
    <source>
        <strain evidence="1">Ta-2019</strain>
    </source>
</reference>
<comment type="caution">
    <text evidence="1">The sequence shown here is derived from an EMBL/GenBank/DDBJ whole genome shotgun (WGS) entry which is preliminary data.</text>
</comment>
<proteinExistence type="predicted"/>
<evidence type="ECO:0000313" key="2">
    <source>
        <dbReference type="Proteomes" id="UP000824469"/>
    </source>
</evidence>